<dbReference type="RefSeq" id="WP_164356045.1">
    <property type="nucleotide sequence ID" value="NZ_CP109550.1"/>
</dbReference>
<dbReference type="EMBL" id="JAAGME010000149">
    <property type="protein sequence ID" value="NEB65974.1"/>
    <property type="molecule type" value="Genomic_DNA"/>
</dbReference>
<dbReference type="AlphaFoldDB" id="A0A6N9UZM3"/>
<gene>
    <name evidence="1" type="ORF">G3I39_02650</name>
</gene>
<protein>
    <submittedName>
        <fullName evidence="1">Uncharacterized protein</fullName>
    </submittedName>
</protein>
<evidence type="ECO:0000313" key="1">
    <source>
        <dbReference type="EMBL" id="NEB65974.1"/>
    </source>
</evidence>
<accession>A0A6N9UZM3</accession>
<sequence length="105" mass="11774">MSSAFTRLRVRLVLALGAAEIRARLRMPRLMWALTRRAAHPTSPFAELVRIESDPAYRALFCAELDAALEERLATRIAVVDEIEAAAERLKALIRHGERDHGRAA</sequence>
<evidence type="ECO:0000313" key="2">
    <source>
        <dbReference type="Proteomes" id="UP000471648"/>
    </source>
</evidence>
<organism evidence="1 2">
    <name type="scientific">Streptomyces microflavus</name>
    <name type="common">Streptomyces lipmanii</name>
    <dbReference type="NCBI Taxonomy" id="1919"/>
    <lineage>
        <taxon>Bacteria</taxon>
        <taxon>Bacillati</taxon>
        <taxon>Actinomycetota</taxon>
        <taxon>Actinomycetes</taxon>
        <taxon>Kitasatosporales</taxon>
        <taxon>Streptomycetaceae</taxon>
        <taxon>Streptomyces</taxon>
    </lineage>
</organism>
<reference evidence="1 2" key="1">
    <citation type="submission" date="2020-01" db="EMBL/GenBank/DDBJ databases">
        <title>Insect and environment-associated Actinomycetes.</title>
        <authorList>
            <person name="Currrie C."/>
            <person name="Chevrette M."/>
            <person name="Carlson C."/>
            <person name="Stubbendieck R."/>
            <person name="Wendt-Pienkowski E."/>
        </authorList>
    </citation>
    <scope>NUCLEOTIDE SEQUENCE [LARGE SCALE GENOMIC DNA]</scope>
    <source>
        <strain evidence="1 2">SID14438</strain>
    </source>
</reference>
<dbReference type="Proteomes" id="UP000471648">
    <property type="component" value="Unassembled WGS sequence"/>
</dbReference>
<comment type="caution">
    <text evidence="1">The sequence shown here is derived from an EMBL/GenBank/DDBJ whole genome shotgun (WGS) entry which is preliminary data.</text>
</comment>
<proteinExistence type="predicted"/>
<name>A0A6N9UZM3_STRMI</name>